<evidence type="ECO:0000256" key="1">
    <source>
        <dbReference type="SAM" id="SignalP"/>
    </source>
</evidence>
<gene>
    <name evidence="2" type="ORF">JMJ77_006328</name>
</gene>
<sequence length="72" mass="7569">MKNTVVVLWSLMAVALAIPLDPDAQICQAFCEGACPEGWTKKANDTGAGAAQACASGTGAWCCQRFLHFPPQ</sequence>
<accession>A0A9P7UI71</accession>
<feature type="chain" id="PRO_5040310117" evidence="1">
    <location>
        <begin position="18"/>
        <end position="72"/>
    </location>
</feature>
<evidence type="ECO:0000313" key="3">
    <source>
        <dbReference type="Proteomes" id="UP000699042"/>
    </source>
</evidence>
<proteinExistence type="predicted"/>
<name>A0A9P7UI71_9PEZI</name>
<dbReference type="Proteomes" id="UP000699042">
    <property type="component" value="Unassembled WGS sequence"/>
</dbReference>
<dbReference type="EMBL" id="JAESDN010000001">
    <property type="protein sequence ID" value="KAG7058959.1"/>
    <property type="molecule type" value="Genomic_DNA"/>
</dbReference>
<protein>
    <submittedName>
        <fullName evidence="2">Uncharacterized protein</fullName>
    </submittedName>
</protein>
<keyword evidence="3" id="KW-1185">Reference proteome</keyword>
<dbReference type="AlphaFoldDB" id="A0A9P7UI71"/>
<evidence type="ECO:0000313" key="2">
    <source>
        <dbReference type="EMBL" id="KAG7058959.1"/>
    </source>
</evidence>
<reference evidence="2" key="1">
    <citation type="submission" date="2021-05" db="EMBL/GenBank/DDBJ databases">
        <title>Comparative genomics of three Colletotrichum scovillei strains and genetic complementation revealed genes involved fungal growth and virulence on chili pepper.</title>
        <authorList>
            <person name="Hsieh D.-K."/>
            <person name="Chuang S.-C."/>
            <person name="Chen C.-Y."/>
            <person name="Chao Y.-T."/>
            <person name="Lu M.-Y.J."/>
            <person name="Lee M.-H."/>
            <person name="Shih M.-C."/>
        </authorList>
    </citation>
    <scope>NUCLEOTIDE SEQUENCE</scope>
    <source>
        <strain evidence="2">Coll-153</strain>
    </source>
</reference>
<organism evidence="2 3">
    <name type="scientific">Colletotrichum scovillei</name>
    <dbReference type="NCBI Taxonomy" id="1209932"/>
    <lineage>
        <taxon>Eukaryota</taxon>
        <taxon>Fungi</taxon>
        <taxon>Dikarya</taxon>
        <taxon>Ascomycota</taxon>
        <taxon>Pezizomycotina</taxon>
        <taxon>Sordariomycetes</taxon>
        <taxon>Hypocreomycetidae</taxon>
        <taxon>Glomerellales</taxon>
        <taxon>Glomerellaceae</taxon>
        <taxon>Colletotrichum</taxon>
        <taxon>Colletotrichum acutatum species complex</taxon>
    </lineage>
</organism>
<feature type="signal peptide" evidence="1">
    <location>
        <begin position="1"/>
        <end position="17"/>
    </location>
</feature>
<comment type="caution">
    <text evidence="2">The sequence shown here is derived from an EMBL/GenBank/DDBJ whole genome shotgun (WGS) entry which is preliminary data.</text>
</comment>
<keyword evidence="1" id="KW-0732">Signal</keyword>